<comment type="similarity">
    <text evidence="2">Belongs to the cytochrome P450 family.</text>
</comment>
<dbReference type="KEGG" id="cfj:CFIO01_11481"/>
<organism evidence="10 11">
    <name type="scientific">Colletotrichum fioriniae PJ7</name>
    <dbReference type="NCBI Taxonomy" id="1445577"/>
    <lineage>
        <taxon>Eukaryota</taxon>
        <taxon>Fungi</taxon>
        <taxon>Dikarya</taxon>
        <taxon>Ascomycota</taxon>
        <taxon>Pezizomycotina</taxon>
        <taxon>Sordariomycetes</taxon>
        <taxon>Hypocreomycetidae</taxon>
        <taxon>Glomerellales</taxon>
        <taxon>Glomerellaceae</taxon>
        <taxon>Colletotrichum</taxon>
        <taxon>Colletotrichum acutatum species complex</taxon>
    </lineage>
</organism>
<dbReference type="Pfam" id="PF00067">
    <property type="entry name" value="p450"/>
    <property type="match status" value="2"/>
</dbReference>
<dbReference type="Proteomes" id="UP000020467">
    <property type="component" value="Unassembled WGS sequence"/>
</dbReference>
<dbReference type="OrthoDB" id="3945418at2759"/>
<dbReference type="GO" id="GO:0020037">
    <property type="term" value="F:heme binding"/>
    <property type="evidence" value="ECO:0007669"/>
    <property type="project" value="InterPro"/>
</dbReference>
<dbReference type="CDD" id="cd11062">
    <property type="entry name" value="CYP58-like"/>
    <property type="match status" value="1"/>
</dbReference>
<keyword evidence="7" id="KW-0503">Monooxygenase</keyword>
<dbReference type="InterPro" id="IPR002401">
    <property type="entry name" value="Cyt_P450_E_grp-I"/>
</dbReference>
<name>A0A010SB84_9PEZI</name>
<dbReference type="PRINTS" id="PR00385">
    <property type="entry name" value="P450"/>
</dbReference>
<evidence type="ECO:0000256" key="8">
    <source>
        <dbReference type="PIRSR" id="PIRSR602401-1"/>
    </source>
</evidence>
<keyword evidence="11" id="KW-1185">Reference proteome</keyword>
<reference evidence="10 11" key="1">
    <citation type="submission" date="2014-02" db="EMBL/GenBank/DDBJ databases">
        <title>The genome sequence of Colletotrichum fioriniae PJ7.</title>
        <authorList>
            <person name="Baroncelli R."/>
            <person name="Thon M.R."/>
        </authorList>
    </citation>
    <scope>NUCLEOTIDE SEQUENCE [LARGE SCALE GENOMIC DNA]</scope>
    <source>
        <strain evidence="10 11">PJ7</strain>
    </source>
</reference>
<comment type="caution">
    <text evidence="10">The sequence shown here is derived from an EMBL/GenBank/DDBJ whole genome shotgun (WGS) entry which is preliminary data.</text>
</comment>
<protein>
    <recommendedName>
        <fullName evidence="12">Cytochrome P450</fullName>
    </recommendedName>
</protein>
<dbReference type="AlphaFoldDB" id="A0A010SB84"/>
<keyword evidence="9" id="KW-0472">Membrane</keyword>
<evidence type="ECO:0000313" key="11">
    <source>
        <dbReference type="Proteomes" id="UP000020467"/>
    </source>
</evidence>
<dbReference type="InterPro" id="IPR036396">
    <property type="entry name" value="Cyt_P450_sf"/>
</dbReference>
<evidence type="ECO:0000256" key="7">
    <source>
        <dbReference type="ARBA" id="ARBA00023033"/>
    </source>
</evidence>
<evidence type="ECO:0000256" key="1">
    <source>
        <dbReference type="ARBA" id="ARBA00001971"/>
    </source>
</evidence>
<dbReference type="Gene3D" id="1.10.630.10">
    <property type="entry name" value="Cytochrome P450"/>
    <property type="match status" value="1"/>
</dbReference>
<evidence type="ECO:0000256" key="4">
    <source>
        <dbReference type="ARBA" id="ARBA00022723"/>
    </source>
</evidence>
<dbReference type="GO" id="GO:0005506">
    <property type="term" value="F:iron ion binding"/>
    <property type="evidence" value="ECO:0007669"/>
    <property type="project" value="InterPro"/>
</dbReference>
<evidence type="ECO:0000256" key="3">
    <source>
        <dbReference type="ARBA" id="ARBA00022617"/>
    </source>
</evidence>
<evidence type="ECO:0000256" key="6">
    <source>
        <dbReference type="ARBA" id="ARBA00023004"/>
    </source>
</evidence>
<comment type="cofactor">
    <cofactor evidence="1 8">
        <name>heme</name>
        <dbReference type="ChEBI" id="CHEBI:30413"/>
    </cofactor>
</comment>
<dbReference type="InterPro" id="IPR050121">
    <property type="entry name" value="Cytochrome_P450_monoxygenase"/>
</dbReference>
<evidence type="ECO:0000256" key="5">
    <source>
        <dbReference type="ARBA" id="ARBA00023002"/>
    </source>
</evidence>
<keyword evidence="6 8" id="KW-0408">Iron</keyword>
<dbReference type="GO" id="GO:0016705">
    <property type="term" value="F:oxidoreductase activity, acting on paired donors, with incorporation or reduction of molecular oxygen"/>
    <property type="evidence" value="ECO:0007669"/>
    <property type="project" value="InterPro"/>
</dbReference>
<gene>
    <name evidence="10" type="ORF">CFIO01_11481</name>
</gene>
<evidence type="ECO:0000256" key="9">
    <source>
        <dbReference type="SAM" id="Phobius"/>
    </source>
</evidence>
<feature type="binding site" description="axial binding residue" evidence="8">
    <location>
        <position position="495"/>
    </location>
    <ligand>
        <name>heme</name>
        <dbReference type="ChEBI" id="CHEBI:30413"/>
    </ligand>
    <ligandPart>
        <name>Fe</name>
        <dbReference type="ChEBI" id="CHEBI:18248"/>
    </ligandPart>
</feature>
<dbReference type="InterPro" id="IPR001128">
    <property type="entry name" value="Cyt_P450"/>
</dbReference>
<evidence type="ECO:0000313" key="10">
    <source>
        <dbReference type="EMBL" id="EXF81983.1"/>
    </source>
</evidence>
<feature type="transmembrane region" description="Helical" evidence="9">
    <location>
        <begin position="15"/>
        <end position="35"/>
    </location>
</feature>
<dbReference type="SUPFAM" id="SSF48264">
    <property type="entry name" value="Cytochrome P450"/>
    <property type="match status" value="1"/>
</dbReference>
<dbReference type="EMBL" id="JARH01000343">
    <property type="protein sequence ID" value="EXF81983.1"/>
    <property type="molecule type" value="Genomic_DNA"/>
</dbReference>
<dbReference type="PRINTS" id="PR00463">
    <property type="entry name" value="EP450I"/>
</dbReference>
<dbReference type="PANTHER" id="PTHR24305">
    <property type="entry name" value="CYTOCHROME P450"/>
    <property type="match status" value="1"/>
</dbReference>
<dbReference type="HOGENOM" id="CLU_001570_14_4_1"/>
<accession>A0A010SB84</accession>
<dbReference type="PANTHER" id="PTHR24305:SF157">
    <property type="entry name" value="N-ACETYLTRYPTOPHAN 6-HYDROXYLASE IVOC-RELATED"/>
    <property type="match status" value="1"/>
</dbReference>
<dbReference type="GO" id="GO:0004497">
    <property type="term" value="F:monooxygenase activity"/>
    <property type="evidence" value="ECO:0007669"/>
    <property type="project" value="UniProtKB-KW"/>
</dbReference>
<keyword evidence="3 8" id="KW-0349">Heme</keyword>
<proteinExistence type="inferred from homology"/>
<evidence type="ECO:0008006" key="12">
    <source>
        <dbReference type="Google" id="ProtNLM"/>
    </source>
</evidence>
<keyword evidence="9" id="KW-1133">Transmembrane helix</keyword>
<dbReference type="eggNOG" id="KOG0158">
    <property type="taxonomic scope" value="Eukaryota"/>
</dbReference>
<keyword evidence="9" id="KW-0812">Transmembrane</keyword>
<sequence>MAIQTLLSDLAPTTLALTPTQLTALLFLLWLLYALQLGVRRLYFSPIAHVPGPRLAALTQLYEFYYDIVLGGQYTFKIIELHRRYGPVVRISPWEVHVGDPEFFSELYTGPGRVREKWGFYTQQLTGNGESALATVNHDHHKLRRAALNPFFSTQTVRKLQPVIEERVDALLDRLLELSERSKEPLDVMYPFSAFTNDVINEYSFARSDHLIEDETFGKVVTDNLLMGTHLGPMIKHMNWALTLVNALPESFSGRFIPGQFFSPTMHRRLSLWLTTYTSHLHTGWGGFLKMKNDIKDQIGEIKATQHTEKWQLDVSHPTIFHDMLSSKLLPPAEKTVSRLAQDGQILVQGGTLTTSWTLSLAVFHLLNRPSTLRRLRDELFSAIPDRDAVVPLAELENLPYLRGVVKEALRLGFGTSSRLARVCPDETLVYHDKDGSGRSVHLPPGTVIGMSTYKTQTDPRIYHDPFGFHPERWVEDGERLEKYLTVFCGGTRVCLGMALAQAELYLMLAKLFRRWGGAGVVDGSGKGGEDRRVGDVGVLRIFETTVRDCEMAADYFIPIPYNESKGIRVVFDRQH</sequence>
<evidence type="ECO:0000256" key="2">
    <source>
        <dbReference type="ARBA" id="ARBA00010617"/>
    </source>
</evidence>
<keyword evidence="5" id="KW-0560">Oxidoreductase</keyword>
<keyword evidence="4 8" id="KW-0479">Metal-binding</keyword>